<dbReference type="PROSITE" id="PS50042">
    <property type="entry name" value="CNMP_BINDING_3"/>
    <property type="match status" value="1"/>
</dbReference>
<dbReference type="Proteomes" id="UP000297453">
    <property type="component" value="Unassembled WGS sequence"/>
</dbReference>
<dbReference type="Gene3D" id="2.60.120.10">
    <property type="entry name" value="Jelly Rolls"/>
    <property type="match status" value="1"/>
</dbReference>
<dbReference type="RefSeq" id="WP_135589074.1">
    <property type="nucleotide sequence ID" value="NZ_RQEP01000018.1"/>
</dbReference>
<sequence>MENFLNYFRNITHLSPESENALKEVSKFYTFPKGYLLHKPGEIAKTFYYVTKGIGKLYYYKGRKEIVDWIGDENTILFSPESFLTQKPGYNTIELLEDSELIGIDYEDIEKLYRKFHDIERLGRLHVTYGLLLLQEKVNSMQFETAKQRYDKLIKEHPNYLERVSLKDLASFLGMTQVSLSRIRAVNKNPKS</sequence>
<gene>
    <name evidence="2" type="ORF">EHO59_14150</name>
</gene>
<comment type="caution">
    <text evidence="2">The sequence shown here is derived from an EMBL/GenBank/DDBJ whole genome shotgun (WGS) entry which is preliminary data.</text>
</comment>
<dbReference type="InterPro" id="IPR014710">
    <property type="entry name" value="RmlC-like_jellyroll"/>
</dbReference>
<protein>
    <submittedName>
        <fullName evidence="2">Crp/Fnr family transcriptional regulator</fullName>
    </submittedName>
</protein>
<dbReference type="SUPFAM" id="SSF51206">
    <property type="entry name" value="cAMP-binding domain-like"/>
    <property type="match status" value="1"/>
</dbReference>
<organism evidence="2 3">
    <name type="scientific">Leptospira semungkisensis</name>
    <dbReference type="NCBI Taxonomy" id="2484985"/>
    <lineage>
        <taxon>Bacteria</taxon>
        <taxon>Pseudomonadati</taxon>
        <taxon>Spirochaetota</taxon>
        <taxon>Spirochaetia</taxon>
        <taxon>Leptospirales</taxon>
        <taxon>Leptospiraceae</taxon>
        <taxon>Leptospira</taxon>
    </lineage>
</organism>
<proteinExistence type="predicted"/>
<name>A0A4R9FQI0_9LEPT</name>
<dbReference type="AlphaFoldDB" id="A0A4R9FQI0"/>
<keyword evidence="3" id="KW-1185">Reference proteome</keyword>
<dbReference type="Pfam" id="PF00027">
    <property type="entry name" value="cNMP_binding"/>
    <property type="match status" value="1"/>
</dbReference>
<dbReference type="OrthoDB" id="9798104at2"/>
<evidence type="ECO:0000313" key="3">
    <source>
        <dbReference type="Proteomes" id="UP000297453"/>
    </source>
</evidence>
<evidence type="ECO:0000313" key="2">
    <source>
        <dbReference type="EMBL" id="TGK01052.1"/>
    </source>
</evidence>
<accession>A0A4R9FQI0</accession>
<dbReference type="CDD" id="cd00038">
    <property type="entry name" value="CAP_ED"/>
    <property type="match status" value="1"/>
</dbReference>
<dbReference type="InterPro" id="IPR000595">
    <property type="entry name" value="cNMP-bd_dom"/>
</dbReference>
<feature type="domain" description="Cyclic nucleotide-binding" evidence="1">
    <location>
        <begin position="10"/>
        <end position="121"/>
    </location>
</feature>
<evidence type="ECO:0000259" key="1">
    <source>
        <dbReference type="PROSITE" id="PS50042"/>
    </source>
</evidence>
<dbReference type="EMBL" id="RQEP01000018">
    <property type="protein sequence ID" value="TGK01052.1"/>
    <property type="molecule type" value="Genomic_DNA"/>
</dbReference>
<reference evidence="2" key="1">
    <citation type="journal article" date="2019" name="PLoS Negl. Trop. Dis.">
        <title>Revisiting the worldwide diversity of Leptospira species in the environment.</title>
        <authorList>
            <person name="Vincent A.T."/>
            <person name="Schiettekatte O."/>
            <person name="Bourhy P."/>
            <person name="Veyrier F.J."/>
            <person name="Picardeau M."/>
        </authorList>
    </citation>
    <scope>NUCLEOTIDE SEQUENCE [LARGE SCALE GENOMIC DNA]</scope>
    <source>
        <strain evidence="2">SSS9</strain>
    </source>
</reference>
<dbReference type="InterPro" id="IPR018490">
    <property type="entry name" value="cNMP-bd_dom_sf"/>
</dbReference>